<dbReference type="PANTHER" id="PTHR46825:SF9">
    <property type="entry name" value="BETA-LACTAMASE-RELATED DOMAIN-CONTAINING PROTEIN"/>
    <property type="match status" value="1"/>
</dbReference>
<name>A0A2H1I889_BRELN</name>
<dbReference type="EMBL" id="FXZA01000002">
    <property type="protein sequence ID" value="SMX71421.1"/>
    <property type="molecule type" value="Genomic_DNA"/>
</dbReference>
<dbReference type="OrthoDB" id="3171327at2"/>
<evidence type="ECO:0000259" key="2">
    <source>
        <dbReference type="Pfam" id="PF00144"/>
    </source>
</evidence>
<dbReference type="Pfam" id="PF00144">
    <property type="entry name" value="Beta-lactamase"/>
    <property type="match status" value="1"/>
</dbReference>
<dbReference type="SUPFAM" id="SSF56601">
    <property type="entry name" value="beta-lactamase/transpeptidase-like"/>
    <property type="match status" value="1"/>
</dbReference>
<feature type="domain" description="Beta-lactamase-related" evidence="2">
    <location>
        <begin position="71"/>
        <end position="357"/>
    </location>
</feature>
<feature type="region of interest" description="Disordered" evidence="1">
    <location>
        <begin position="361"/>
        <end position="386"/>
    </location>
</feature>
<dbReference type="InterPro" id="IPR050491">
    <property type="entry name" value="AmpC-like"/>
</dbReference>
<dbReference type="AlphaFoldDB" id="A0A2H1I889"/>
<sequence>MTVTDDHRISAAAGRPPRRLGIALLAASLTAAVLAAITPWPRGFQGAPTGDPELMAELEDALGSRHWQHVAAARVDGDEVTFAGTGAHEHTEFEIGSITKTFTAALFAEAIDRGEVKADTRLGEVWPDLDGKVAEVTLESIAMQRSGLPSQEPTPSFRDGVMSVLSNYIHTDPYRGDAGDIVASLNDVEVGEPEPEYSNYGFAVLGQALAEAAGQDYTDLVRERITEPLGMEETFVPDSAEGLSHGYTASGLPAAPWTLGGSAPAGAIRSTTHDMSIWLRAVRDESAPGAEASHPRKAFDDSDRIGWAWFTTTDRSPNLTWHNGGTGGYRSFLGFDPKSEQGIIVLTDSANWVDAAADLVSAPATDRTESASETTTSATERTGARS</sequence>
<dbReference type="InterPro" id="IPR001466">
    <property type="entry name" value="Beta-lactam-related"/>
</dbReference>
<evidence type="ECO:0000313" key="3">
    <source>
        <dbReference type="EMBL" id="SMX71421.1"/>
    </source>
</evidence>
<gene>
    <name evidence="3" type="ORF">BLIN101_00958</name>
</gene>
<dbReference type="Gene3D" id="3.40.710.10">
    <property type="entry name" value="DD-peptidase/beta-lactamase superfamily"/>
    <property type="match status" value="1"/>
</dbReference>
<dbReference type="RefSeq" id="WP_101594048.1">
    <property type="nucleotide sequence ID" value="NZ_FXZA01000002.1"/>
</dbReference>
<dbReference type="InterPro" id="IPR012338">
    <property type="entry name" value="Beta-lactam/transpept-like"/>
</dbReference>
<dbReference type="Proteomes" id="UP000234498">
    <property type="component" value="Unassembled WGS sequence"/>
</dbReference>
<accession>A0A2H1I889</accession>
<reference evidence="3 4" key="1">
    <citation type="submission" date="2017-03" db="EMBL/GenBank/DDBJ databases">
        <authorList>
            <person name="Afonso C.L."/>
            <person name="Miller P.J."/>
            <person name="Scott M.A."/>
            <person name="Spackman E."/>
            <person name="Goraichik I."/>
            <person name="Dimitrov K.M."/>
            <person name="Suarez D.L."/>
            <person name="Swayne D.E."/>
        </authorList>
    </citation>
    <scope>NUCLEOTIDE SEQUENCE [LARGE SCALE GENOMIC DNA]</scope>
    <source>
        <strain evidence="3 4">Mu101</strain>
    </source>
</reference>
<feature type="compositionally biased region" description="Low complexity" evidence="1">
    <location>
        <begin position="371"/>
        <end position="386"/>
    </location>
</feature>
<evidence type="ECO:0000256" key="1">
    <source>
        <dbReference type="SAM" id="MobiDB-lite"/>
    </source>
</evidence>
<dbReference type="PANTHER" id="PTHR46825">
    <property type="entry name" value="D-ALANYL-D-ALANINE-CARBOXYPEPTIDASE/ENDOPEPTIDASE AMPH"/>
    <property type="match status" value="1"/>
</dbReference>
<organism evidence="3 4">
    <name type="scientific">Brevibacterium linens</name>
    <dbReference type="NCBI Taxonomy" id="1703"/>
    <lineage>
        <taxon>Bacteria</taxon>
        <taxon>Bacillati</taxon>
        <taxon>Actinomycetota</taxon>
        <taxon>Actinomycetes</taxon>
        <taxon>Micrococcales</taxon>
        <taxon>Brevibacteriaceae</taxon>
        <taxon>Brevibacterium</taxon>
    </lineage>
</organism>
<proteinExistence type="predicted"/>
<protein>
    <submittedName>
        <fullName evidence="3">CubicO group peptidase, beta-lactamase class C family</fullName>
    </submittedName>
</protein>
<evidence type="ECO:0000313" key="4">
    <source>
        <dbReference type="Proteomes" id="UP000234498"/>
    </source>
</evidence>